<dbReference type="EMBL" id="JAPHNI010001144">
    <property type="protein sequence ID" value="KAJ8106524.1"/>
    <property type="molecule type" value="Genomic_DNA"/>
</dbReference>
<proteinExistence type="predicted"/>
<keyword evidence="2" id="KW-1185">Reference proteome</keyword>
<name>A0ACC2HU93_9PLEO</name>
<evidence type="ECO:0000313" key="1">
    <source>
        <dbReference type="EMBL" id="KAJ8106524.1"/>
    </source>
</evidence>
<organism evidence="1 2">
    <name type="scientific">Boeremia exigua</name>
    <dbReference type="NCBI Taxonomy" id="749465"/>
    <lineage>
        <taxon>Eukaryota</taxon>
        <taxon>Fungi</taxon>
        <taxon>Dikarya</taxon>
        <taxon>Ascomycota</taxon>
        <taxon>Pezizomycotina</taxon>
        <taxon>Dothideomycetes</taxon>
        <taxon>Pleosporomycetidae</taxon>
        <taxon>Pleosporales</taxon>
        <taxon>Pleosporineae</taxon>
        <taxon>Didymellaceae</taxon>
        <taxon>Boeremia</taxon>
    </lineage>
</organism>
<dbReference type="Proteomes" id="UP001153331">
    <property type="component" value="Unassembled WGS sequence"/>
</dbReference>
<protein>
    <submittedName>
        <fullName evidence="1">Uncharacterized protein</fullName>
    </submittedName>
</protein>
<evidence type="ECO:0000313" key="2">
    <source>
        <dbReference type="Proteomes" id="UP001153331"/>
    </source>
</evidence>
<gene>
    <name evidence="1" type="ORF">OPT61_g9477</name>
</gene>
<sequence length="546" mass="61055">MTYEIEDEVDWSDGTLDEPPRSISTGVSGDSGYVSPDFHEDDGLDYLFEDQEEDEYTAALGTALPPVTSRPAVTRAQRARIGVHLNRRQPCEQDFAHFALYQANQKAYEATFLKHFANHVLHPSQIDRCFLEGNDAYSSIQKYAACLSTNINAITNKMVWNAHCRAVNLLGNAGKEGAPFWDINSFDRDVFAEFDFNNPTPVVHRMNESWHRTAPKPPMVRYTTTDYPVGQHCSPFEEIDEVADTLFNPEAFGGSLPAGRIVRRPTSRKGKGEGLPGASVRDSSMSTRNDNWLAPLVPPVAFQSNQQTSAEVLAFPRGDQVDQAAAEPQISGDFRQFQCDSPGDRLSQTAPAVALQPIDDPPPVELTRLELLFQEFGADALSDHRHACANTLSQEHVNQVPTWPSRLLADHKRRLTQKSPQMLQKALPGIRSAVSEALSRGYRPVDPGFEDILVDIEEREQSGTLQKHIYGTFHTKKSQQEAPKPQEPYHGIKRRRDQIAPIRMLNEPVELTKKKRKAFASAASVEGRLQGTRNAPRASSWRIFLT</sequence>
<reference evidence="1" key="1">
    <citation type="submission" date="2022-11" db="EMBL/GenBank/DDBJ databases">
        <title>Genome Sequence of Boeremia exigua.</title>
        <authorList>
            <person name="Buettner E."/>
        </authorList>
    </citation>
    <scope>NUCLEOTIDE SEQUENCE</scope>
    <source>
        <strain evidence="1">CU02</strain>
    </source>
</reference>
<comment type="caution">
    <text evidence="1">The sequence shown here is derived from an EMBL/GenBank/DDBJ whole genome shotgun (WGS) entry which is preliminary data.</text>
</comment>
<accession>A0ACC2HU93</accession>